<gene>
    <name evidence="1" type="primary">RvY_02536-1</name>
    <name evidence="1" type="synonym">RvY_02536.1</name>
    <name evidence="1" type="ORF">RvY_02536</name>
</gene>
<sequence length="114" mass="13381">MTADEESNFVTTILSPNILLSPSLGFKCRWERRQESFRGEYHDRWEHSRKMSWNHCDEDRSLIRFRCRVTDRAKLSCRLFTYQTPTSALTYEANTAETVVESGRNREGRGAEVT</sequence>
<dbReference type="EMBL" id="BDGG01000001">
    <property type="protein sequence ID" value="GAU90063.1"/>
    <property type="molecule type" value="Genomic_DNA"/>
</dbReference>
<proteinExistence type="predicted"/>
<reference evidence="1 2" key="1">
    <citation type="journal article" date="2016" name="Nat. Commun.">
        <title>Extremotolerant tardigrade genome and improved radiotolerance of human cultured cells by tardigrade-unique protein.</title>
        <authorList>
            <person name="Hashimoto T."/>
            <person name="Horikawa D.D."/>
            <person name="Saito Y."/>
            <person name="Kuwahara H."/>
            <person name="Kozuka-Hata H."/>
            <person name="Shin-I T."/>
            <person name="Minakuchi Y."/>
            <person name="Ohishi K."/>
            <person name="Motoyama A."/>
            <person name="Aizu T."/>
            <person name="Enomoto A."/>
            <person name="Kondo K."/>
            <person name="Tanaka S."/>
            <person name="Hara Y."/>
            <person name="Koshikawa S."/>
            <person name="Sagara H."/>
            <person name="Miura T."/>
            <person name="Yokobori S."/>
            <person name="Miyagawa K."/>
            <person name="Suzuki Y."/>
            <person name="Kubo T."/>
            <person name="Oyama M."/>
            <person name="Kohara Y."/>
            <person name="Fujiyama A."/>
            <person name="Arakawa K."/>
            <person name="Katayama T."/>
            <person name="Toyoda A."/>
            <person name="Kunieda T."/>
        </authorList>
    </citation>
    <scope>NUCLEOTIDE SEQUENCE [LARGE SCALE GENOMIC DNA]</scope>
    <source>
        <strain evidence="1 2">YOKOZUNA-1</strain>
    </source>
</reference>
<organism evidence="1 2">
    <name type="scientific">Ramazzottius varieornatus</name>
    <name type="common">Water bear</name>
    <name type="synonym">Tardigrade</name>
    <dbReference type="NCBI Taxonomy" id="947166"/>
    <lineage>
        <taxon>Eukaryota</taxon>
        <taxon>Metazoa</taxon>
        <taxon>Ecdysozoa</taxon>
        <taxon>Tardigrada</taxon>
        <taxon>Eutardigrada</taxon>
        <taxon>Parachela</taxon>
        <taxon>Hypsibioidea</taxon>
        <taxon>Ramazzottiidae</taxon>
        <taxon>Ramazzottius</taxon>
    </lineage>
</organism>
<dbReference type="AlphaFoldDB" id="A0A1D1UUL1"/>
<name>A0A1D1UUL1_RAMVA</name>
<accession>A0A1D1UUL1</accession>
<dbReference type="Proteomes" id="UP000186922">
    <property type="component" value="Unassembled WGS sequence"/>
</dbReference>
<evidence type="ECO:0000313" key="1">
    <source>
        <dbReference type="EMBL" id="GAU90063.1"/>
    </source>
</evidence>
<evidence type="ECO:0000313" key="2">
    <source>
        <dbReference type="Proteomes" id="UP000186922"/>
    </source>
</evidence>
<protein>
    <submittedName>
        <fullName evidence="1">Uncharacterized protein</fullName>
    </submittedName>
</protein>
<keyword evidence="2" id="KW-1185">Reference proteome</keyword>
<comment type="caution">
    <text evidence="1">The sequence shown here is derived from an EMBL/GenBank/DDBJ whole genome shotgun (WGS) entry which is preliminary data.</text>
</comment>